<evidence type="ECO:0000313" key="2">
    <source>
        <dbReference type="Proteomes" id="UP000186931"/>
    </source>
</evidence>
<dbReference type="STRING" id="202956.BJN41_08275"/>
<name>A0A1E8E4G3_9GAMM</name>
<dbReference type="Proteomes" id="UP000186931">
    <property type="component" value="Unassembled WGS sequence"/>
</dbReference>
<comment type="caution">
    <text evidence="1">The sequence shown here is derived from an EMBL/GenBank/DDBJ whole genome shotgun (WGS) entry which is preliminary data.</text>
</comment>
<dbReference type="AlphaFoldDB" id="A0A1E8E4G3"/>
<dbReference type="EMBL" id="MKQS01000002">
    <property type="protein sequence ID" value="OFE44521.1"/>
    <property type="molecule type" value="Genomic_DNA"/>
</dbReference>
<proteinExistence type="predicted"/>
<gene>
    <name evidence="1" type="ORF">BJN41_08275</name>
</gene>
<accession>A0A1E8E4G3</accession>
<organism evidence="1 2">
    <name type="scientific">Acinetobacter towneri</name>
    <dbReference type="NCBI Taxonomy" id="202956"/>
    <lineage>
        <taxon>Bacteria</taxon>
        <taxon>Pseudomonadati</taxon>
        <taxon>Pseudomonadota</taxon>
        <taxon>Gammaproteobacteria</taxon>
        <taxon>Moraxellales</taxon>
        <taxon>Moraxellaceae</taxon>
        <taxon>Acinetobacter</taxon>
    </lineage>
</organism>
<evidence type="ECO:0000313" key="1">
    <source>
        <dbReference type="EMBL" id="OFE44521.1"/>
    </source>
</evidence>
<reference evidence="1 2" key="1">
    <citation type="submission" date="2016-10" db="EMBL/GenBank/DDBJ databases">
        <title>Genome of airborne Acinetobacter sp. 5-2Ac02 in the hospital environment: Species near to Acinetobacter towneri.</title>
        <authorList>
            <person name="Barbosa B."/>
            <person name="Fernandez-Garcia L."/>
            <person name="Gato E."/>
            <person name="Leao R."/>
            <person name="Albano R."/>
            <person name="Fernandez B."/>
            <person name="Fernandez-Cuenca F."/>
            <person name="Marques E."/>
            <person name="Tomas M."/>
        </authorList>
    </citation>
    <scope>NUCLEOTIDE SEQUENCE [LARGE SCALE GENOMIC DNA]</scope>
    <source>
        <strain evidence="1 2">5-2Ac02</strain>
    </source>
</reference>
<sequence length="66" mass="7533">MLCTNIKVGLLYENLHLPARFSQAFYQNSNSLPTIYASLSAYTILGRINTISHCILWDKCKKMHAD</sequence>
<protein>
    <submittedName>
        <fullName evidence="1">Uncharacterized protein</fullName>
    </submittedName>
</protein>